<protein>
    <submittedName>
        <fullName evidence="1">Uncharacterized protein</fullName>
    </submittedName>
</protein>
<keyword evidence="2" id="KW-1185">Reference proteome</keyword>
<evidence type="ECO:0000313" key="2">
    <source>
        <dbReference type="Proteomes" id="UP000828390"/>
    </source>
</evidence>
<sequence length="77" mass="8287">MATSVKGNVTPVWREPSVNRLTDGVMMNACRDITAPFADRAVPRVSRARSRPVYVQRAPAGNTESCASTTAVAHACR</sequence>
<accession>A0A9D4MFY4</accession>
<proteinExistence type="predicted"/>
<comment type="caution">
    <text evidence="1">The sequence shown here is derived from an EMBL/GenBank/DDBJ whole genome shotgun (WGS) entry which is preliminary data.</text>
</comment>
<organism evidence="1 2">
    <name type="scientific">Dreissena polymorpha</name>
    <name type="common">Zebra mussel</name>
    <name type="synonym">Mytilus polymorpha</name>
    <dbReference type="NCBI Taxonomy" id="45954"/>
    <lineage>
        <taxon>Eukaryota</taxon>
        <taxon>Metazoa</taxon>
        <taxon>Spiralia</taxon>
        <taxon>Lophotrochozoa</taxon>
        <taxon>Mollusca</taxon>
        <taxon>Bivalvia</taxon>
        <taxon>Autobranchia</taxon>
        <taxon>Heteroconchia</taxon>
        <taxon>Euheterodonta</taxon>
        <taxon>Imparidentia</taxon>
        <taxon>Neoheterodontei</taxon>
        <taxon>Myida</taxon>
        <taxon>Dreissenoidea</taxon>
        <taxon>Dreissenidae</taxon>
        <taxon>Dreissena</taxon>
    </lineage>
</organism>
<evidence type="ECO:0000313" key="1">
    <source>
        <dbReference type="EMBL" id="KAH3875440.1"/>
    </source>
</evidence>
<name>A0A9D4MFY4_DREPO</name>
<reference evidence="1" key="2">
    <citation type="submission" date="2020-11" db="EMBL/GenBank/DDBJ databases">
        <authorList>
            <person name="McCartney M.A."/>
            <person name="Auch B."/>
            <person name="Kono T."/>
            <person name="Mallez S."/>
            <person name="Becker A."/>
            <person name="Gohl D.M."/>
            <person name="Silverstein K.A.T."/>
            <person name="Koren S."/>
            <person name="Bechman K.B."/>
            <person name="Herman A."/>
            <person name="Abrahante J.E."/>
            <person name="Garbe J."/>
        </authorList>
    </citation>
    <scope>NUCLEOTIDE SEQUENCE</scope>
    <source>
        <strain evidence="1">Duluth1</strain>
        <tissue evidence="1">Whole animal</tissue>
    </source>
</reference>
<dbReference type="EMBL" id="JAIWYP010000002">
    <property type="protein sequence ID" value="KAH3875440.1"/>
    <property type="molecule type" value="Genomic_DNA"/>
</dbReference>
<gene>
    <name evidence="1" type="ORF">DPMN_038706</name>
</gene>
<reference evidence="1" key="1">
    <citation type="journal article" date="2019" name="bioRxiv">
        <title>The Genome of the Zebra Mussel, Dreissena polymorpha: A Resource for Invasive Species Research.</title>
        <authorList>
            <person name="McCartney M.A."/>
            <person name="Auch B."/>
            <person name="Kono T."/>
            <person name="Mallez S."/>
            <person name="Zhang Y."/>
            <person name="Obille A."/>
            <person name="Becker A."/>
            <person name="Abrahante J.E."/>
            <person name="Garbe J."/>
            <person name="Badalamenti J.P."/>
            <person name="Herman A."/>
            <person name="Mangelson H."/>
            <person name="Liachko I."/>
            <person name="Sullivan S."/>
            <person name="Sone E.D."/>
            <person name="Koren S."/>
            <person name="Silverstein K.A.T."/>
            <person name="Beckman K.B."/>
            <person name="Gohl D.M."/>
        </authorList>
    </citation>
    <scope>NUCLEOTIDE SEQUENCE</scope>
    <source>
        <strain evidence="1">Duluth1</strain>
        <tissue evidence="1">Whole animal</tissue>
    </source>
</reference>
<dbReference type="AlphaFoldDB" id="A0A9D4MFY4"/>
<dbReference type="Proteomes" id="UP000828390">
    <property type="component" value="Unassembled WGS sequence"/>
</dbReference>